<dbReference type="OrthoDB" id="9803739at2"/>
<dbReference type="PROSITE" id="PS00924">
    <property type="entry name" value="ASP_GLU_RACEMASE_2"/>
    <property type="match status" value="1"/>
</dbReference>
<dbReference type="InterPro" id="IPR001920">
    <property type="entry name" value="Asp/Glu_race"/>
</dbReference>
<proteinExistence type="inferred from homology"/>
<dbReference type="AlphaFoldDB" id="A0A220U3F8"/>
<dbReference type="KEGG" id="vil:CFK37_11255"/>
<dbReference type="InterPro" id="IPR033134">
    <property type="entry name" value="Asp/Glu_racemase_AS_2"/>
</dbReference>
<dbReference type="PANTHER" id="PTHR21198">
    <property type="entry name" value="GLUTAMATE RACEMASE"/>
    <property type="match status" value="1"/>
</dbReference>
<keyword evidence="4" id="KW-1185">Reference proteome</keyword>
<comment type="similarity">
    <text evidence="1">Belongs to the aspartate/glutamate racemases family.</text>
</comment>
<accession>A0A220U3F8</accession>
<dbReference type="SUPFAM" id="SSF53681">
    <property type="entry name" value="Aspartate/glutamate racemase"/>
    <property type="match status" value="2"/>
</dbReference>
<dbReference type="PROSITE" id="PS00923">
    <property type="entry name" value="ASP_GLU_RACEMASE_1"/>
    <property type="match status" value="1"/>
</dbReference>
<gene>
    <name evidence="3" type="ORF">CFK37_11255</name>
</gene>
<evidence type="ECO:0000313" key="3">
    <source>
        <dbReference type="EMBL" id="ASK62679.1"/>
    </source>
</evidence>
<dbReference type="InterPro" id="IPR018187">
    <property type="entry name" value="Asp/Glu_racemase_AS_1"/>
</dbReference>
<evidence type="ECO:0000256" key="1">
    <source>
        <dbReference type="ARBA" id="ARBA00007847"/>
    </source>
</evidence>
<name>A0A220U3F8_9BACI</name>
<protein>
    <submittedName>
        <fullName evidence="3">Aspartate racemase</fullName>
    </submittedName>
</protein>
<dbReference type="RefSeq" id="WP_089061938.1">
    <property type="nucleotide sequence ID" value="NZ_CP022315.1"/>
</dbReference>
<dbReference type="Gene3D" id="3.40.50.1860">
    <property type="match status" value="2"/>
</dbReference>
<dbReference type="InterPro" id="IPR004380">
    <property type="entry name" value="Asp_race"/>
</dbReference>
<evidence type="ECO:0000313" key="4">
    <source>
        <dbReference type="Proteomes" id="UP000198312"/>
    </source>
</evidence>
<sequence length="229" mass="25419">MKTIGLVGGMSWGSSVEYYRQINQKVGNLVGGLVSAECILYSVNFDEVEKLQRNGQWEKASDMLCNIAKKLEFAGADCIVICTNTMHKVADKVKEVLNVPLIHIGDATAEAILKDKISKIGLLGTRYTMEGDFYYDKLVIRGIQVVTPEEMARKELNRIIFEELCQGSFQQNSKETIQAMIEELRLAGAKAIVLGCTEIPLIIKQADSSLPIYNTLDIHVSKAVEFALK</sequence>
<keyword evidence="2" id="KW-0413">Isomerase</keyword>
<dbReference type="PANTHER" id="PTHR21198:SF7">
    <property type="entry name" value="ASPARTATE-GLUTAMATE RACEMASE FAMILY"/>
    <property type="match status" value="1"/>
</dbReference>
<dbReference type="Proteomes" id="UP000198312">
    <property type="component" value="Chromosome"/>
</dbReference>
<dbReference type="Pfam" id="PF01177">
    <property type="entry name" value="Asp_Glu_race"/>
    <property type="match status" value="1"/>
</dbReference>
<dbReference type="EMBL" id="CP022315">
    <property type="protein sequence ID" value="ASK62679.1"/>
    <property type="molecule type" value="Genomic_DNA"/>
</dbReference>
<evidence type="ECO:0000256" key="2">
    <source>
        <dbReference type="ARBA" id="ARBA00023235"/>
    </source>
</evidence>
<dbReference type="NCBIfam" id="TIGR00035">
    <property type="entry name" value="asp_race"/>
    <property type="match status" value="1"/>
</dbReference>
<dbReference type="InterPro" id="IPR015942">
    <property type="entry name" value="Asp/Glu/hydantoin_racemase"/>
</dbReference>
<organism evidence="3 4">
    <name type="scientific">Virgibacillus phasianinus</name>
    <dbReference type="NCBI Taxonomy" id="2017483"/>
    <lineage>
        <taxon>Bacteria</taxon>
        <taxon>Bacillati</taxon>
        <taxon>Bacillota</taxon>
        <taxon>Bacilli</taxon>
        <taxon>Bacillales</taxon>
        <taxon>Bacillaceae</taxon>
        <taxon>Virgibacillus</taxon>
    </lineage>
</organism>
<dbReference type="GO" id="GO:0047661">
    <property type="term" value="F:amino-acid racemase activity"/>
    <property type="evidence" value="ECO:0007669"/>
    <property type="project" value="InterPro"/>
</dbReference>
<reference evidence="3 4" key="1">
    <citation type="submission" date="2017-07" db="EMBL/GenBank/DDBJ databases">
        <title>Virgibacillus sp. LM2416.</title>
        <authorList>
            <person name="Tak E.J."/>
            <person name="Bae J.-W."/>
        </authorList>
    </citation>
    <scope>NUCLEOTIDE SEQUENCE [LARGE SCALE GENOMIC DNA]</scope>
    <source>
        <strain evidence="3 4">LM2416</strain>
    </source>
</reference>